<evidence type="ECO:0000256" key="1">
    <source>
        <dbReference type="ARBA" id="ARBA00004241"/>
    </source>
</evidence>
<evidence type="ECO:0000313" key="4">
    <source>
        <dbReference type="EMBL" id="MFC7321038.1"/>
    </source>
</evidence>
<dbReference type="InterPro" id="IPR012902">
    <property type="entry name" value="N_methyl_site"/>
</dbReference>
<sequence length="160" mass="17584">MNAEEDGFTLIEVLAAITLVGIIATVFLAVFSNYAASTDRVESELDATNLAQEVAFHAGQSEQIVSQDPAACESDSEHQQVNVSSLSNINSQFESDGSNRLYYTSSQNQTYDLVVNLCQNEAEKGLVVRMKVEVYRTLQSGDLSLVTEVYQYIDEEVNPS</sequence>
<keyword evidence="3" id="KW-0472">Membrane</keyword>
<evidence type="ECO:0000313" key="5">
    <source>
        <dbReference type="Proteomes" id="UP001596494"/>
    </source>
</evidence>
<comment type="caution">
    <text evidence="4">The sequence shown here is derived from an EMBL/GenBank/DDBJ whole genome shotgun (WGS) entry which is preliminary data.</text>
</comment>
<keyword evidence="2" id="KW-0178">Competence</keyword>
<dbReference type="NCBIfam" id="TIGR02532">
    <property type="entry name" value="IV_pilin_GFxxxE"/>
    <property type="match status" value="1"/>
</dbReference>
<dbReference type="Pfam" id="PF07963">
    <property type="entry name" value="N_methyl"/>
    <property type="match status" value="1"/>
</dbReference>
<dbReference type="SUPFAM" id="SSF54523">
    <property type="entry name" value="Pili subunits"/>
    <property type="match status" value="1"/>
</dbReference>
<dbReference type="Proteomes" id="UP001596494">
    <property type="component" value="Unassembled WGS sequence"/>
</dbReference>
<comment type="subcellular location">
    <subcellularLocation>
        <location evidence="1">Cell surface</location>
    </subcellularLocation>
</comment>
<keyword evidence="3" id="KW-0812">Transmembrane</keyword>
<feature type="transmembrane region" description="Helical" evidence="3">
    <location>
        <begin position="13"/>
        <end position="36"/>
    </location>
</feature>
<accession>A0ABW2K4D6</accession>
<dbReference type="InterPro" id="IPR045584">
    <property type="entry name" value="Pilin-like"/>
</dbReference>
<gene>
    <name evidence="4" type="ORF">ACFQMN_09110</name>
</gene>
<proteinExistence type="predicted"/>
<keyword evidence="5" id="KW-1185">Reference proteome</keyword>
<evidence type="ECO:0000256" key="3">
    <source>
        <dbReference type="SAM" id="Phobius"/>
    </source>
</evidence>
<name>A0ABW2K4D6_9BACI</name>
<keyword evidence="3" id="KW-1133">Transmembrane helix</keyword>
<dbReference type="RefSeq" id="WP_289214581.1">
    <property type="nucleotide sequence ID" value="NZ_JAPVRC010000001.1"/>
</dbReference>
<reference evidence="5" key="1">
    <citation type="journal article" date="2019" name="Int. J. Syst. Evol. Microbiol.">
        <title>The Global Catalogue of Microorganisms (GCM) 10K type strain sequencing project: providing services to taxonomists for standard genome sequencing and annotation.</title>
        <authorList>
            <consortium name="The Broad Institute Genomics Platform"/>
            <consortium name="The Broad Institute Genome Sequencing Center for Infectious Disease"/>
            <person name="Wu L."/>
            <person name="Ma J."/>
        </authorList>
    </citation>
    <scope>NUCLEOTIDE SEQUENCE [LARGE SCALE GENOMIC DNA]</scope>
    <source>
        <strain evidence="5">CCUG 73951</strain>
    </source>
</reference>
<protein>
    <submittedName>
        <fullName evidence="4">Type II secretion system protein</fullName>
    </submittedName>
</protein>
<dbReference type="Gene3D" id="3.30.700.10">
    <property type="entry name" value="Glycoprotein, Type 4 Pilin"/>
    <property type="match status" value="1"/>
</dbReference>
<organism evidence="4 5">
    <name type="scientific">Halobacillus campisalis</name>
    <dbReference type="NCBI Taxonomy" id="435909"/>
    <lineage>
        <taxon>Bacteria</taxon>
        <taxon>Bacillati</taxon>
        <taxon>Bacillota</taxon>
        <taxon>Bacilli</taxon>
        <taxon>Bacillales</taxon>
        <taxon>Bacillaceae</taxon>
        <taxon>Halobacillus</taxon>
    </lineage>
</organism>
<dbReference type="EMBL" id="JBHTBY010000006">
    <property type="protein sequence ID" value="MFC7321038.1"/>
    <property type="molecule type" value="Genomic_DNA"/>
</dbReference>
<evidence type="ECO:0000256" key="2">
    <source>
        <dbReference type="ARBA" id="ARBA00023287"/>
    </source>
</evidence>